<reference evidence="1" key="1">
    <citation type="submission" date="2021-05" db="EMBL/GenBank/DDBJ databases">
        <authorList>
            <person name="Scholz U."/>
            <person name="Mascher M."/>
            <person name="Fiebig A."/>
        </authorList>
    </citation>
    <scope>NUCLEOTIDE SEQUENCE [LARGE SCALE GENOMIC DNA]</scope>
</reference>
<keyword evidence="2" id="KW-1185">Reference proteome</keyword>
<sequence>MVNAGKKPPSLLDPSVRTAIDNLRHLTSVDGMDTQLLRQILPHCTLDQLIRIESHTQTDLTPVTDVLWKGFYERQFGEEHTGHVLRRMRQSGARFRWKELFMAKTKKQKEIVDQMVEALASKCRARNAEKQSKRTKLVTVLPTPSCGKRKGCFGFGPGGGGVSGSSYKSPMMKKARMEVDSRARMQAAAVRRRPASHGQQMRTTTDVNRPSPSTRPRI</sequence>
<evidence type="ECO:0000313" key="2">
    <source>
        <dbReference type="Proteomes" id="UP001732700"/>
    </source>
</evidence>
<accession>A0ACD5TG33</accession>
<evidence type="ECO:0000313" key="1">
    <source>
        <dbReference type="EnsemblPlants" id="AVESA.00010b.r2.1AG0046920.1.CDS.1"/>
    </source>
</evidence>
<protein>
    <submittedName>
        <fullName evidence="1">Uncharacterized protein</fullName>
    </submittedName>
</protein>
<dbReference type="Proteomes" id="UP001732700">
    <property type="component" value="Chromosome 1A"/>
</dbReference>
<name>A0ACD5TG33_AVESA</name>
<proteinExistence type="predicted"/>
<reference evidence="1" key="2">
    <citation type="submission" date="2025-09" db="UniProtKB">
        <authorList>
            <consortium name="EnsemblPlants"/>
        </authorList>
    </citation>
    <scope>IDENTIFICATION</scope>
</reference>
<organism evidence="1 2">
    <name type="scientific">Avena sativa</name>
    <name type="common">Oat</name>
    <dbReference type="NCBI Taxonomy" id="4498"/>
    <lineage>
        <taxon>Eukaryota</taxon>
        <taxon>Viridiplantae</taxon>
        <taxon>Streptophyta</taxon>
        <taxon>Embryophyta</taxon>
        <taxon>Tracheophyta</taxon>
        <taxon>Spermatophyta</taxon>
        <taxon>Magnoliopsida</taxon>
        <taxon>Liliopsida</taxon>
        <taxon>Poales</taxon>
        <taxon>Poaceae</taxon>
        <taxon>BOP clade</taxon>
        <taxon>Pooideae</taxon>
        <taxon>Poodae</taxon>
        <taxon>Poeae</taxon>
        <taxon>Poeae Chloroplast Group 1 (Aveneae type)</taxon>
        <taxon>Aveninae</taxon>
        <taxon>Avena</taxon>
    </lineage>
</organism>
<dbReference type="EnsemblPlants" id="AVESA.00010b.r2.1AG0046920.1">
    <property type="protein sequence ID" value="AVESA.00010b.r2.1AG0046920.1.CDS.1"/>
    <property type="gene ID" value="AVESA.00010b.r2.1AG0046920"/>
</dbReference>